<evidence type="ECO:0000256" key="9">
    <source>
        <dbReference type="ARBA" id="ARBA00023136"/>
    </source>
</evidence>
<organism evidence="11 12">
    <name type="scientific">Bifidobacterium olomucense</name>
    <dbReference type="NCBI Taxonomy" id="2675324"/>
    <lineage>
        <taxon>Bacteria</taxon>
        <taxon>Bacillati</taxon>
        <taxon>Actinomycetota</taxon>
        <taxon>Actinomycetes</taxon>
        <taxon>Bifidobacteriales</taxon>
        <taxon>Bifidobacteriaceae</taxon>
        <taxon>Bifidobacterium</taxon>
    </lineage>
</organism>
<dbReference type="EMBL" id="JAAIIG010000021">
    <property type="protein sequence ID" value="NMM99357.1"/>
    <property type="molecule type" value="Genomic_DNA"/>
</dbReference>
<dbReference type="GO" id="GO:0005886">
    <property type="term" value="C:plasma membrane"/>
    <property type="evidence" value="ECO:0007669"/>
    <property type="project" value="UniProtKB-SubCell"/>
</dbReference>
<evidence type="ECO:0000256" key="6">
    <source>
        <dbReference type="ARBA" id="ARBA00022741"/>
    </source>
</evidence>
<dbReference type="PROSITE" id="PS50893">
    <property type="entry name" value="ABC_TRANSPORTER_2"/>
    <property type="match status" value="1"/>
</dbReference>
<evidence type="ECO:0000256" key="8">
    <source>
        <dbReference type="ARBA" id="ARBA00022967"/>
    </source>
</evidence>
<dbReference type="InterPro" id="IPR003593">
    <property type="entry name" value="AAA+_ATPase"/>
</dbReference>
<gene>
    <name evidence="11" type="ORF">G1C97_2315</name>
</gene>
<dbReference type="InterPro" id="IPR003439">
    <property type="entry name" value="ABC_transporter-like_ATP-bd"/>
</dbReference>
<dbReference type="SUPFAM" id="SSF52540">
    <property type="entry name" value="P-loop containing nucleoside triphosphate hydrolases"/>
    <property type="match status" value="1"/>
</dbReference>
<dbReference type="Pfam" id="PF00005">
    <property type="entry name" value="ABC_tran"/>
    <property type="match status" value="1"/>
</dbReference>
<keyword evidence="9" id="KW-0472">Membrane</keyword>
<keyword evidence="7 11" id="KW-0067">ATP-binding</keyword>
<dbReference type="RefSeq" id="WP_169241904.1">
    <property type="nucleotide sequence ID" value="NZ_JAAIIG010000021.1"/>
</dbReference>
<dbReference type="GO" id="GO:0005524">
    <property type="term" value="F:ATP binding"/>
    <property type="evidence" value="ECO:0007669"/>
    <property type="project" value="UniProtKB-KW"/>
</dbReference>
<evidence type="ECO:0000256" key="2">
    <source>
        <dbReference type="ARBA" id="ARBA00005417"/>
    </source>
</evidence>
<keyword evidence="12" id="KW-1185">Reference proteome</keyword>
<comment type="subcellular location">
    <subcellularLocation>
        <location evidence="1">Cell membrane</location>
        <topology evidence="1">Peripheral membrane protein</topology>
    </subcellularLocation>
</comment>
<keyword evidence="3" id="KW-0813">Transport</keyword>
<evidence type="ECO:0000256" key="7">
    <source>
        <dbReference type="ARBA" id="ARBA00022840"/>
    </source>
</evidence>
<dbReference type="Gene3D" id="3.40.50.300">
    <property type="entry name" value="P-loop containing nucleotide triphosphate hydrolases"/>
    <property type="match status" value="1"/>
</dbReference>
<name>A0A7Y0EZR2_9BIFI</name>
<dbReference type="SMART" id="SM00382">
    <property type="entry name" value="AAA"/>
    <property type="match status" value="1"/>
</dbReference>
<dbReference type="PROSITE" id="PS00211">
    <property type="entry name" value="ABC_TRANSPORTER_1"/>
    <property type="match status" value="1"/>
</dbReference>
<dbReference type="InterPro" id="IPR017871">
    <property type="entry name" value="ABC_transporter-like_CS"/>
</dbReference>
<dbReference type="AlphaFoldDB" id="A0A7Y0EZR2"/>
<dbReference type="PANTHER" id="PTHR43297">
    <property type="entry name" value="OLIGOPEPTIDE TRANSPORT ATP-BINDING PROTEIN APPD"/>
    <property type="match status" value="1"/>
</dbReference>
<keyword evidence="8" id="KW-1278">Translocase</keyword>
<evidence type="ECO:0000256" key="3">
    <source>
        <dbReference type="ARBA" id="ARBA00022448"/>
    </source>
</evidence>
<protein>
    <submittedName>
        <fullName evidence="11">Dipeptide/oligopeptide/nickel ABC transporter ATP-binding protein</fullName>
    </submittedName>
</protein>
<evidence type="ECO:0000256" key="4">
    <source>
        <dbReference type="ARBA" id="ARBA00022475"/>
    </source>
</evidence>
<evidence type="ECO:0000256" key="5">
    <source>
        <dbReference type="ARBA" id="ARBA00022519"/>
    </source>
</evidence>
<dbReference type="InterPro" id="IPR027417">
    <property type="entry name" value="P-loop_NTPase"/>
</dbReference>
<evidence type="ECO:0000256" key="1">
    <source>
        <dbReference type="ARBA" id="ARBA00004202"/>
    </source>
</evidence>
<dbReference type="GO" id="GO:0016887">
    <property type="term" value="F:ATP hydrolysis activity"/>
    <property type="evidence" value="ECO:0007669"/>
    <property type="project" value="InterPro"/>
</dbReference>
<dbReference type="PANTHER" id="PTHR43297:SF14">
    <property type="entry name" value="ATPASE AAA-TYPE CORE DOMAIN-CONTAINING PROTEIN"/>
    <property type="match status" value="1"/>
</dbReference>
<evidence type="ECO:0000313" key="11">
    <source>
        <dbReference type="EMBL" id="NMM99357.1"/>
    </source>
</evidence>
<keyword evidence="5" id="KW-0997">Cell inner membrane</keyword>
<feature type="domain" description="ABC transporter" evidence="10">
    <location>
        <begin position="9"/>
        <end position="263"/>
    </location>
</feature>
<reference evidence="11 12" key="1">
    <citation type="submission" date="2020-02" db="EMBL/GenBank/DDBJ databases">
        <title>Characterization of phylogenetic diversity of novel bifidobacterial species isolated in Czech ZOOs.</title>
        <authorList>
            <person name="Lugli G.A."/>
            <person name="Vera N.B."/>
            <person name="Ventura M."/>
        </authorList>
    </citation>
    <scope>NUCLEOTIDE SEQUENCE [LARGE SCALE GENOMIC DNA]</scope>
    <source>
        <strain evidence="11 12">DSM 109959</strain>
    </source>
</reference>
<dbReference type="Proteomes" id="UP000543419">
    <property type="component" value="Unassembled WGS sequence"/>
</dbReference>
<evidence type="ECO:0000313" key="12">
    <source>
        <dbReference type="Proteomes" id="UP000543419"/>
    </source>
</evidence>
<dbReference type="InterPro" id="IPR050388">
    <property type="entry name" value="ABC_Ni/Peptide_Import"/>
</dbReference>
<accession>A0A7Y0EZR2</accession>
<comment type="similarity">
    <text evidence="2">Belongs to the ABC transporter superfamily.</text>
</comment>
<comment type="caution">
    <text evidence="11">The sequence shown here is derived from an EMBL/GenBank/DDBJ whole genome shotgun (WGS) entry which is preliminary data.</text>
</comment>
<proteinExistence type="inferred from homology"/>
<keyword evidence="6" id="KW-0547">Nucleotide-binding</keyword>
<evidence type="ECO:0000259" key="10">
    <source>
        <dbReference type="PROSITE" id="PS50893"/>
    </source>
</evidence>
<keyword evidence="4" id="KW-1003">Cell membrane</keyword>
<dbReference type="CDD" id="cd03257">
    <property type="entry name" value="ABC_NikE_OppD_transporters"/>
    <property type="match status" value="1"/>
</dbReference>
<sequence>MTDGGEEVLKVENLKVSFNHGSTRTEIVHGISMAVHTGQVRVILGESGSGKTVFVRSSVGMNPRHSLVDGSSTFCGDPITFDGHGGGGSHFGKDIGMIFQDPTASLDPMYTVGEQLCEAIRAATNITSAMERRHRAVSLIESVRIREPEKAFDLYPHEMSGGMRQRISIAIAIAGSPKLIVADEPSSALDASVGVHVVHLINDLRNTAGTAVLFITHDISAARIIAAKPSDRVSVILKGNVVEEGPASSVLHHAMHPYTQALLGCEPSRDVVRGCLSVVPDSIRSCEQWGSLAEIEPDHFVALGSR</sequence>